<feature type="region of interest" description="Disordered" evidence="1">
    <location>
        <begin position="98"/>
        <end position="119"/>
    </location>
</feature>
<accession>A0A286GVX4</accession>
<evidence type="ECO:0000256" key="1">
    <source>
        <dbReference type="SAM" id="MobiDB-lite"/>
    </source>
</evidence>
<gene>
    <name evidence="3" type="ORF">SAMN05421508_109119</name>
</gene>
<evidence type="ECO:0000313" key="3">
    <source>
        <dbReference type="EMBL" id="SOD99670.1"/>
    </source>
</evidence>
<feature type="compositionally biased region" description="Pro residues" evidence="1">
    <location>
        <begin position="100"/>
        <end position="113"/>
    </location>
</feature>
<feature type="signal peptide" evidence="2">
    <location>
        <begin position="1"/>
        <end position="17"/>
    </location>
</feature>
<sequence length="119" mass="12366">MRVVRLTAMAVLVTAVAACRTTAPETAMPTAPETLSPYTVVYSAAAELPDLVGPSLKATTDRAALYCAQYGRRAVLVGRFVMEKRAFAQFDCVTGTPVPARAPSPPASFPAPLVPAAGS</sequence>
<dbReference type="PROSITE" id="PS51257">
    <property type="entry name" value="PROKAR_LIPOPROTEIN"/>
    <property type="match status" value="1"/>
</dbReference>
<dbReference type="AlphaFoldDB" id="A0A286GVX4"/>
<name>A0A286GVX4_9PROT</name>
<evidence type="ECO:0008006" key="5">
    <source>
        <dbReference type="Google" id="ProtNLM"/>
    </source>
</evidence>
<evidence type="ECO:0000256" key="2">
    <source>
        <dbReference type="SAM" id="SignalP"/>
    </source>
</evidence>
<keyword evidence="4" id="KW-1185">Reference proteome</keyword>
<organism evidence="3 4">
    <name type="scientific">Caenispirillum bisanense</name>
    <dbReference type="NCBI Taxonomy" id="414052"/>
    <lineage>
        <taxon>Bacteria</taxon>
        <taxon>Pseudomonadati</taxon>
        <taxon>Pseudomonadota</taxon>
        <taxon>Alphaproteobacteria</taxon>
        <taxon>Rhodospirillales</taxon>
        <taxon>Novispirillaceae</taxon>
        <taxon>Caenispirillum</taxon>
    </lineage>
</organism>
<evidence type="ECO:0000313" key="4">
    <source>
        <dbReference type="Proteomes" id="UP000219621"/>
    </source>
</evidence>
<keyword evidence="2" id="KW-0732">Signal</keyword>
<dbReference type="EMBL" id="OCNJ01000009">
    <property type="protein sequence ID" value="SOD99670.1"/>
    <property type="molecule type" value="Genomic_DNA"/>
</dbReference>
<reference evidence="3 4" key="1">
    <citation type="submission" date="2017-09" db="EMBL/GenBank/DDBJ databases">
        <authorList>
            <person name="Ehlers B."/>
            <person name="Leendertz F.H."/>
        </authorList>
    </citation>
    <scope>NUCLEOTIDE SEQUENCE [LARGE SCALE GENOMIC DNA]</scope>
    <source>
        <strain evidence="3 4">USBA 140</strain>
    </source>
</reference>
<proteinExistence type="predicted"/>
<dbReference type="Proteomes" id="UP000219621">
    <property type="component" value="Unassembled WGS sequence"/>
</dbReference>
<dbReference type="RefSeq" id="WP_097280779.1">
    <property type="nucleotide sequence ID" value="NZ_OCNJ01000009.1"/>
</dbReference>
<protein>
    <recommendedName>
        <fullName evidence="5">UrcA family protein</fullName>
    </recommendedName>
</protein>
<feature type="chain" id="PRO_5012448279" description="UrcA family protein" evidence="2">
    <location>
        <begin position="18"/>
        <end position="119"/>
    </location>
</feature>